<name>A0AAV7NW78_PLEWA</name>
<sequence>MGHRVEIIDSYLGKLCTSRPNVLHCDIRNGLFCNIPGPLPLVSFPYNRFLSWKVVHIQTQFHCDIRNGLFCNIPGPLPLGSFPLNAYLAGLACSPAIGQGERTTVRGGGWELRLGAVLERAVRTGRPRKSDFGGFTVLSW</sequence>
<accession>A0AAV7NW78</accession>
<keyword evidence="2" id="KW-1185">Reference proteome</keyword>
<evidence type="ECO:0000313" key="1">
    <source>
        <dbReference type="EMBL" id="KAJ1120321.1"/>
    </source>
</evidence>
<proteinExistence type="predicted"/>
<organism evidence="1 2">
    <name type="scientific">Pleurodeles waltl</name>
    <name type="common">Iberian ribbed newt</name>
    <dbReference type="NCBI Taxonomy" id="8319"/>
    <lineage>
        <taxon>Eukaryota</taxon>
        <taxon>Metazoa</taxon>
        <taxon>Chordata</taxon>
        <taxon>Craniata</taxon>
        <taxon>Vertebrata</taxon>
        <taxon>Euteleostomi</taxon>
        <taxon>Amphibia</taxon>
        <taxon>Batrachia</taxon>
        <taxon>Caudata</taxon>
        <taxon>Salamandroidea</taxon>
        <taxon>Salamandridae</taxon>
        <taxon>Pleurodelinae</taxon>
        <taxon>Pleurodeles</taxon>
    </lineage>
</organism>
<gene>
    <name evidence="1" type="ORF">NDU88_008494</name>
</gene>
<dbReference type="EMBL" id="JANPWB010000012">
    <property type="protein sequence ID" value="KAJ1120321.1"/>
    <property type="molecule type" value="Genomic_DNA"/>
</dbReference>
<dbReference type="AlphaFoldDB" id="A0AAV7NW78"/>
<reference evidence="1" key="1">
    <citation type="journal article" date="2022" name="bioRxiv">
        <title>Sequencing and chromosome-scale assembly of the giantPleurodeles waltlgenome.</title>
        <authorList>
            <person name="Brown T."/>
            <person name="Elewa A."/>
            <person name="Iarovenko S."/>
            <person name="Subramanian E."/>
            <person name="Araus A.J."/>
            <person name="Petzold A."/>
            <person name="Susuki M."/>
            <person name="Suzuki K.-i.T."/>
            <person name="Hayashi T."/>
            <person name="Toyoda A."/>
            <person name="Oliveira C."/>
            <person name="Osipova E."/>
            <person name="Leigh N.D."/>
            <person name="Simon A."/>
            <person name="Yun M.H."/>
        </authorList>
    </citation>
    <scope>NUCLEOTIDE SEQUENCE</scope>
    <source>
        <strain evidence="1">20211129_DDA</strain>
        <tissue evidence="1">Liver</tissue>
    </source>
</reference>
<evidence type="ECO:0000313" key="2">
    <source>
        <dbReference type="Proteomes" id="UP001066276"/>
    </source>
</evidence>
<comment type="caution">
    <text evidence="1">The sequence shown here is derived from an EMBL/GenBank/DDBJ whole genome shotgun (WGS) entry which is preliminary data.</text>
</comment>
<protein>
    <submittedName>
        <fullName evidence="1">Uncharacterized protein</fullName>
    </submittedName>
</protein>
<dbReference type="Proteomes" id="UP001066276">
    <property type="component" value="Chromosome 8"/>
</dbReference>